<proteinExistence type="predicted"/>
<evidence type="ECO:0000256" key="1">
    <source>
        <dbReference type="ARBA" id="ARBA00001933"/>
    </source>
</evidence>
<dbReference type="InterPro" id="IPR004839">
    <property type="entry name" value="Aminotransferase_I/II_large"/>
</dbReference>
<feature type="domain" description="Aminotransferase class I/classII large" evidence="6">
    <location>
        <begin position="93"/>
        <end position="425"/>
    </location>
</feature>
<evidence type="ECO:0000256" key="4">
    <source>
        <dbReference type="ARBA" id="ARBA00022898"/>
    </source>
</evidence>
<dbReference type="GO" id="GO:0016212">
    <property type="term" value="F:kynurenine-oxoglutarate transaminase activity"/>
    <property type="evidence" value="ECO:0007669"/>
    <property type="project" value="TreeGrafter"/>
</dbReference>
<evidence type="ECO:0000256" key="3">
    <source>
        <dbReference type="ARBA" id="ARBA00022679"/>
    </source>
</evidence>
<name>A0A3D8RHE0_9HELO</name>
<dbReference type="SUPFAM" id="SSF53383">
    <property type="entry name" value="PLP-dependent transferases"/>
    <property type="match status" value="1"/>
</dbReference>
<evidence type="ECO:0000259" key="6">
    <source>
        <dbReference type="Pfam" id="PF00155"/>
    </source>
</evidence>
<reference evidence="7 8" key="1">
    <citation type="journal article" date="2018" name="IMA Fungus">
        <title>IMA Genome-F 9: Draft genome sequence of Annulohypoxylon stygium, Aspergillus mulundensis, Berkeleyomyces basicola (syn. Thielaviopsis basicola), Ceratocystis smalleyi, two Cercospora beticola strains, Coleophoma cylindrospora, Fusarium fracticaudum, Phialophora cf. hyalina, and Morchella septimelata.</title>
        <authorList>
            <person name="Wingfield B.D."/>
            <person name="Bills G.F."/>
            <person name="Dong Y."/>
            <person name="Huang W."/>
            <person name="Nel W.J."/>
            <person name="Swalarsk-Parry B.S."/>
            <person name="Vaghefi N."/>
            <person name="Wilken P.M."/>
            <person name="An Z."/>
            <person name="de Beer Z.W."/>
            <person name="De Vos L."/>
            <person name="Chen L."/>
            <person name="Duong T.A."/>
            <person name="Gao Y."/>
            <person name="Hammerbacher A."/>
            <person name="Kikkert J.R."/>
            <person name="Li Y."/>
            <person name="Li H."/>
            <person name="Li K."/>
            <person name="Li Q."/>
            <person name="Liu X."/>
            <person name="Ma X."/>
            <person name="Naidoo K."/>
            <person name="Pethybridge S.J."/>
            <person name="Sun J."/>
            <person name="Steenkamp E.T."/>
            <person name="van der Nest M.A."/>
            <person name="van Wyk S."/>
            <person name="Wingfield M.J."/>
            <person name="Xiong C."/>
            <person name="Yue Q."/>
            <person name="Zhang X."/>
        </authorList>
    </citation>
    <scope>NUCLEOTIDE SEQUENCE [LARGE SCALE GENOMIC DNA]</scope>
    <source>
        <strain evidence="7 8">BP6252</strain>
    </source>
</reference>
<keyword evidence="8" id="KW-1185">Reference proteome</keyword>
<dbReference type="OrthoDB" id="2108at2759"/>
<dbReference type="EMBL" id="PDLM01000007">
    <property type="protein sequence ID" value="RDW73390.1"/>
    <property type="molecule type" value="Genomic_DNA"/>
</dbReference>
<dbReference type="GO" id="GO:0005739">
    <property type="term" value="C:mitochondrion"/>
    <property type="evidence" value="ECO:0007669"/>
    <property type="project" value="TreeGrafter"/>
</dbReference>
<dbReference type="Proteomes" id="UP000256645">
    <property type="component" value="Unassembled WGS sequence"/>
</dbReference>
<keyword evidence="2" id="KW-0032">Aminotransferase</keyword>
<comment type="caution">
    <text evidence="7">The sequence shown here is derived from an EMBL/GenBank/DDBJ whole genome shotgun (WGS) entry which is preliminary data.</text>
</comment>
<evidence type="ECO:0000313" key="8">
    <source>
        <dbReference type="Proteomes" id="UP000256645"/>
    </source>
</evidence>
<evidence type="ECO:0000256" key="2">
    <source>
        <dbReference type="ARBA" id="ARBA00022576"/>
    </source>
</evidence>
<sequence length="436" mass="46745">MSGYGNDDEQAQGNPGSGGYGVDSRDNQGGDPSSDTSGIIDIQQSRNQAVRRPERLKFIAGIGVDTMGSIADASPMDMLRLENLDTDILPDMAVIDRTRLAVMEDSANSYLPFVGHVNLRDVAASHVSETTGVHYTRDNVVISAGGLSGILNTLLATIEVGDEVIVTDPTYAGLLNRIRLAGGVPKTVNFDFSPGDEWHLDRAGLAAAVTHKTRAMLLMSPSMPTGAVLDYGDWEAVAALCVKHDLLLINDAAMERLLFGRRQVIHPAQFPGMADRTITIGAASKELRMIGWRVGWIVAPERFIPDIVAVSLANVVVPVGIAQDAAAVGLATSLDTLPAYVDELERRADFIAEELEGLPFGRASGGWSMLLRVSDYGLNGSQMAQNLLQLGVCATPMAGWGQTHGDSYIRFVFANESVERLKGLRAKINSALEMRA</sequence>
<dbReference type="Pfam" id="PF00155">
    <property type="entry name" value="Aminotran_1_2"/>
    <property type="match status" value="1"/>
</dbReference>
<dbReference type="Gene3D" id="3.40.640.10">
    <property type="entry name" value="Type I PLP-dependent aspartate aminotransferase-like (Major domain)"/>
    <property type="match status" value="1"/>
</dbReference>
<comment type="cofactor">
    <cofactor evidence="1">
        <name>pyridoxal 5'-phosphate</name>
        <dbReference type="ChEBI" id="CHEBI:597326"/>
    </cofactor>
</comment>
<dbReference type="Gene3D" id="3.90.1150.10">
    <property type="entry name" value="Aspartate Aminotransferase, domain 1"/>
    <property type="match status" value="1"/>
</dbReference>
<dbReference type="InterPro" id="IPR015422">
    <property type="entry name" value="PyrdxlP-dep_Trfase_small"/>
</dbReference>
<dbReference type="InterPro" id="IPR015421">
    <property type="entry name" value="PyrdxlP-dep_Trfase_major"/>
</dbReference>
<dbReference type="STRING" id="1849047.A0A3D8RHE0"/>
<evidence type="ECO:0000256" key="5">
    <source>
        <dbReference type="SAM" id="MobiDB-lite"/>
    </source>
</evidence>
<dbReference type="AlphaFoldDB" id="A0A3D8RHE0"/>
<keyword evidence="4" id="KW-0663">Pyridoxal phosphate</keyword>
<dbReference type="InterPro" id="IPR051326">
    <property type="entry name" value="Kynurenine-oxoglutarate_AT"/>
</dbReference>
<feature type="compositionally biased region" description="Polar residues" evidence="5">
    <location>
        <begin position="30"/>
        <end position="39"/>
    </location>
</feature>
<feature type="region of interest" description="Disordered" evidence="5">
    <location>
        <begin position="1"/>
        <end position="39"/>
    </location>
</feature>
<gene>
    <name evidence="7" type="ORF">BP6252_07297</name>
</gene>
<organism evidence="7 8">
    <name type="scientific">Coleophoma cylindrospora</name>
    <dbReference type="NCBI Taxonomy" id="1849047"/>
    <lineage>
        <taxon>Eukaryota</taxon>
        <taxon>Fungi</taxon>
        <taxon>Dikarya</taxon>
        <taxon>Ascomycota</taxon>
        <taxon>Pezizomycotina</taxon>
        <taxon>Leotiomycetes</taxon>
        <taxon>Helotiales</taxon>
        <taxon>Dermateaceae</taxon>
        <taxon>Coleophoma</taxon>
    </lineage>
</organism>
<accession>A0A3D8RHE0</accession>
<keyword evidence="3" id="KW-0808">Transferase</keyword>
<dbReference type="CDD" id="cd00609">
    <property type="entry name" value="AAT_like"/>
    <property type="match status" value="1"/>
</dbReference>
<evidence type="ECO:0000313" key="7">
    <source>
        <dbReference type="EMBL" id="RDW73390.1"/>
    </source>
</evidence>
<feature type="compositionally biased region" description="Acidic residues" evidence="5">
    <location>
        <begin position="1"/>
        <end position="10"/>
    </location>
</feature>
<protein>
    <recommendedName>
        <fullName evidence="6">Aminotransferase class I/classII large domain-containing protein</fullName>
    </recommendedName>
</protein>
<dbReference type="GO" id="GO:0030170">
    <property type="term" value="F:pyridoxal phosphate binding"/>
    <property type="evidence" value="ECO:0007669"/>
    <property type="project" value="InterPro"/>
</dbReference>
<dbReference type="InterPro" id="IPR015424">
    <property type="entry name" value="PyrdxlP-dep_Trfase"/>
</dbReference>
<dbReference type="PANTHER" id="PTHR43807:SF20">
    <property type="entry name" value="FI04487P"/>
    <property type="match status" value="1"/>
</dbReference>
<dbReference type="PANTHER" id="PTHR43807">
    <property type="entry name" value="FI04487P"/>
    <property type="match status" value="1"/>
</dbReference>